<reference evidence="2" key="1">
    <citation type="submission" date="2022-11" db="UniProtKB">
        <authorList>
            <consortium name="WormBaseParasite"/>
        </authorList>
    </citation>
    <scope>IDENTIFICATION</scope>
</reference>
<evidence type="ECO:0000313" key="2">
    <source>
        <dbReference type="WBParaSite" id="PSU_v2.g11393.t1"/>
    </source>
</evidence>
<dbReference type="WBParaSite" id="PSU_v2.g11393.t1">
    <property type="protein sequence ID" value="PSU_v2.g11393.t1"/>
    <property type="gene ID" value="PSU_v2.g11393"/>
</dbReference>
<name>A0A914XVY5_9BILA</name>
<evidence type="ECO:0000313" key="1">
    <source>
        <dbReference type="Proteomes" id="UP000887577"/>
    </source>
</evidence>
<sequence length="341" mass="38208">MSIIPTYNIILLGKTGVGKSTFVNSIANYSTYDSLEEAIEVNEPQGVIPVSFEITLKNFKKIKITQLGCNRRDVENENLNTKSSSCTQEPRVYSFYNENVGFNVIDIPGMGDTAGPTQDARNIQIIMEKLSQFTVIHGIFIMLKAFEPRLTADVKYNLNATLMMLHANAIPNIMFIITTSRGADYNPGETMTTLEDYVANLEASNGIKIELSENTVFCMDNEAYKFQCGWNKSDEYRKEFGPLIKNYSKSWDISSAAFFKLFERMYTMQGHHVQLSCAIGHARTIIHCLIGPLAAITALIQQALSPASREANIKALTKNGQQIKDEIEVQDTSSRTVYYLP</sequence>
<dbReference type="PANTHER" id="PTHR32046">
    <property type="entry name" value="G DOMAIN-CONTAINING PROTEIN"/>
    <property type="match status" value="1"/>
</dbReference>
<keyword evidence="1" id="KW-1185">Reference proteome</keyword>
<dbReference type="InterPro" id="IPR027417">
    <property type="entry name" value="P-loop_NTPase"/>
</dbReference>
<accession>A0A914XVY5</accession>
<dbReference type="AlphaFoldDB" id="A0A914XVY5"/>
<protein>
    <submittedName>
        <fullName evidence="2">G domain-containing protein</fullName>
    </submittedName>
</protein>
<dbReference type="SUPFAM" id="SSF52540">
    <property type="entry name" value="P-loop containing nucleoside triphosphate hydrolases"/>
    <property type="match status" value="2"/>
</dbReference>
<dbReference type="PANTHER" id="PTHR32046:SF11">
    <property type="entry name" value="IMMUNE-ASSOCIATED NUCLEOTIDE-BINDING PROTEIN 10-LIKE"/>
    <property type="match status" value="1"/>
</dbReference>
<dbReference type="Gene3D" id="3.40.50.300">
    <property type="entry name" value="P-loop containing nucleotide triphosphate hydrolases"/>
    <property type="match status" value="1"/>
</dbReference>
<proteinExistence type="predicted"/>
<dbReference type="Proteomes" id="UP000887577">
    <property type="component" value="Unplaced"/>
</dbReference>
<organism evidence="1 2">
    <name type="scientific">Panagrolaimus superbus</name>
    <dbReference type="NCBI Taxonomy" id="310955"/>
    <lineage>
        <taxon>Eukaryota</taxon>
        <taxon>Metazoa</taxon>
        <taxon>Ecdysozoa</taxon>
        <taxon>Nematoda</taxon>
        <taxon>Chromadorea</taxon>
        <taxon>Rhabditida</taxon>
        <taxon>Tylenchina</taxon>
        <taxon>Panagrolaimomorpha</taxon>
        <taxon>Panagrolaimoidea</taxon>
        <taxon>Panagrolaimidae</taxon>
        <taxon>Panagrolaimus</taxon>
    </lineage>
</organism>